<dbReference type="Proteomes" id="UP000030645">
    <property type="component" value="Unassembled WGS sequence"/>
</dbReference>
<dbReference type="InterPro" id="IPR007493">
    <property type="entry name" value="DUF538"/>
</dbReference>
<dbReference type="AlphaFoldDB" id="W9RJA9"/>
<protein>
    <submittedName>
        <fullName evidence="1">Uncharacterized protein</fullName>
    </submittedName>
</protein>
<dbReference type="EMBL" id="KE345147">
    <property type="protein sequence ID" value="EXB94362.1"/>
    <property type="molecule type" value="Genomic_DNA"/>
</dbReference>
<proteinExistence type="predicted"/>
<dbReference type="Pfam" id="PF04398">
    <property type="entry name" value="DUF538"/>
    <property type="match status" value="1"/>
</dbReference>
<keyword evidence="2" id="KW-1185">Reference proteome</keyword>
<dbReference type="PANTHER" id="PTHR31676">
    <property type="entry name" value="T31J12.3 PROTEIN-RELATED"/>
    <property type="match status" value="1"/>
</dbReference>
<reference evidence="2" key="1">
    <citation type="submission" date="2013-01" db="EMBL/GenBank/DDBJ databases">
        <title>Draft Genome Sequence of a Mulberry Tree, Morus notabilis C.K. Schneid.</title>
        <authorList>
            <person name="He N."/>
            <person name="Zhao S."/>
        </authorList>
    </citation>
    <scope>NUCLEOTIDE SEQUENCE</scope>
</reference>
<dbReference type="SUPFAM" id="SSF141562">
    <property type="entry name" value="At5g01610-like"/>
    <property type="match status" value="1"/>
</dbReference>
<dbReference type="Gene3D" id="2.30.240.10">
    <property type="entry name" value="At5g01610-like"/>
    <property type="match status" value="1"/>
</dbReference>
<name>W9RJA9_9ROSA</name>
<dbReference type="InterPro" id="IPR036758">
    <property type="entry name" value="At5g01610-like"/>
</dbReference>
<evidence type="ECO:0000313" key="1">
    <source>
        <dbReference type="EMBL" id="EXB94362.1"/>
    </source>
</evidence>
<sequence length="168" mass="19418">MNTMSRQLYSMSLPTAEMKAKAEVYYGDEICKAKFTLLLSQIGFPDGLLTLEDIEEGGYVEDIGFVWLKRKKMMKEHKFENIVRKKMMKKEHKFENIVVCYDAVVTAYLEPNRIKNLTGVKAKEFLVWISLSEIYVNNDNHDSAYKSKLITFKTSMGLSKSFPISAFE</sequence>
<dbReference type="PANTHER" id="PTHR31676:SF73">
    <property type="entry name" value="SIMILARITY TO UNKNOWN PROTEIN"/>
    <property type="match status" value="1"/>
</dbReference>
<dbReference type="eggNOG" id="ENOG502S3BQ">
    <property type="taxonomic scope" value="Eukaryota"/>
</dbReference>
<organism evidence="1 2">
    <name type="scientific">Morus notabilis</name>
    <dbReference type="NCBI Taxonomy" id="981085"/>
    <lineage>
        <taxon>Eukaryota</taxon>
        <taxon>Viridiplantae</taxon>
        <taxon>Streptophyta</taxon>
        <taxon>Embryophyta</taxon>
        <taxon>Tracheophyta</taxon>
        <taxon>Spermatophyta</taxon>
        <taxon>Magnoliopsida</taxon>
        <taxon>eudicotyledons</taxon>
        <taxon>Gunneridae</taxon>
        <taxon>Pentapetalae</taxon>
        <taxon>rosids</taxon>
        <taxon>fabids</taxon>
        <taxon>Rosales</taxon>
        <taxon>Moraceae</taxon>
        <taxon>Moreae</taxon>
        <taxon>Morus</taxon>
    </lineage>
</organism>
<dbReference type="STRING" id="981085.W9RJA9"/>
<accession>W9RJA9</accession>
<gene>
    <name evidence="1" type="ORF">L484_005956</name>
</gene>
<evidence type="ECO:0000313" key="2">
    <source>
        <dbReference type="Proteomes" id="UP000030645"/>
    </source>
</evidence>